<dbReference type="CDD" id="cd03794">
    <property type="entry name" value="GT4_WbuB-like"/>
    <property type="match status" value="1"/>
</dbReference>
<keyword evidence="3" id="KW-1185">Reference proteome</keyword>
<dbReference type="InterPro" id="IPR050194">
    <property type="entry name" value="Glycosyltransferase_grp1"/>
</dbReference>
<organism evidence="2 3">
    <name type="scientific">Aminipila terrae</name>
    <dbReference type="NCBI Taxonomy" id="2697030"/>
    <lineage>
        <taxon>Bacteria</taxon>
        <taxon>Bacillati</taxon>
        <taxon>Bacillota</taxon>
        <taxon>Clostridia</taxon>
        <taxon>Peptostreptococcales</taxon>
        <taxon>Anaerovoracaceae</taxon>
        <taxon>Aminipila</taxon>
    </lineage>
</organism>
<protein>
    <submittedName>
        <fullName evidence="2">Glycosyltransferase</fullName>
    </submittedName>
</protein>
<dbReference type="GO" id="GO:0016758">
    <property type="term" value="F:hexosyltransferase activity"/>
    <property type="evidence" value="ECO:0007669"/>
    <property type="project" value="TreeGrafter"/>
</dbReference>
<dbReference type="SUPFAM" id="SSF53756">
    <property type="entry name" value="UDP-Glycosyltransferase/glycogen phosphorylase"/>
    <property type="match status" value="1"/>
</dbReference>
<dbReference type="Gene3D" id="3.40.50.2000">
    <property type="entry name" value="Glycogen Phosphorylase B"/>
    <property type="match status" value="2"/>
</dbReference>
<dbReference type="PANTHER" id="PTHR45947">
    <property type="entry name" value="SULFOQUINOVOSYL TRANSFERASE SQD2"/>
    <property type="match status" value="1"/>
</dbReference>
<sequence length="398" mass="45747">MNVLFLMIISPEIKRNPNLYTELMEEFREKGHKVYVAAIEEKKNGRQTRITEESGIKILHIRTGNMFNVNPIEKGLTTLSLGRLFKKGLKQYFKHIKFDLVMMPTPPITFADAMNFIKKRDNAKAYLILRDIFPQNARDIGLLKNEILFKYFRNKEKKMYRVADYIGCMSQGNIDYVLKHNPEVQGNKLELLPNWSRVETPIETEGSVDYKKKYGLEGKFVCIFGGNIGWPQELEFLLELAKSVRDRADIIFLIVGKGITKPKIEKIIADEAINNVIMKDFLPKEDYDGLVNQCDVGLINLDRRFTIPNIPSKTTGYFKASVPVLASVDASTDYGKVLENARAGLWSITGDLEQYKRNLLELADNPDRAKQMGINGRKYLEKYLTVKDAYNTVIKHFK</sequence>
<dbReference type="KEGG" id="amic:Ami3637_06430"/>
<evidence type="ECO:0000313" key="3">
    <source>
        <dbReference type="Proteomes" id="UP000463883"/>
    </source>
</evidence>
<gene>
    <name evidence="2" type="ORF">Ami3637_06430</name>
</gene>
<keyword evidence="2" id="KW-0808">Transferase</keyword>
<dbReference type="PANTHER" id="PTHR45947:SF3">
    <property type="entry name" value="SULFOQUINOVOSYL TRANSFERASE SQD2"/>
    <property type="match status" value="1"/>
</dbReference>
<dbReference type="AlphaFoldDB" id="A0A6P1MFX7"/>
<evidence type="ECO:0000259" key="1">
    <source>
        <dbReference type="Pfam" id="PF00534"/>
    </source>
</evidence>
<accession>A0A6P1MFX7</accession>
<evidence type="ECO:0000313" key="2">
    <source>
        <dbReference type="EMBL" id="QHI72083.1"/>
    </source>
</evidence>
<dbReference type="Pfam" id="PF00534">
    <property type="entry name" value="Glycos_transf_1"/>
    <property type="match status" value="1"/>
</dbReference>
<dbReference type="RefSeq" id="WP_162361853.1">
    <property type="nucleotide sequence ID" value="NZ_CP047591.1"/>
</dbReference>
<dbReference type="EMBL" id="CP047591">
    <property type="protein sequence ID" value="QHI72083.1"/>
    <property type="molecule type" value="Genomic_DNA"/>
</dbReference>
<dbReference type="InterPro" id="IPR001296">
    <property type="entry name" value="Glyco_trans_1"/>
</dbReference>
<reference evidence="2 3" key="1">
    <citation type="submission" date="2020-01" db="EMBL/GenBank/DDBJ databases">
        <title>Genomic analysis of Aminipila sp. CBA3637.</title>
        <authorList>
            <person name="Kim Y.B."/>
            <person name="Roh S.W."/>
        </authorList>
    </citation>
    <scope>NUCLEOTIDE SEQUENCE [LARGE SCALE GENOMIC DNA]</scope>
    <source>
        <strain evidence="2 3">CBA3637</strain>
    </source>
</reference>
<feature type="domain" description="Glycosyl transferase family 1" evidence="1">
    <location>
        <begin position="211"/>
        <end position="378"/>
    </location>
</feature>
<name>A0A6P1MFX7_9FIRM</name>
<dbReference type="Proteomes" id="UP000463883">
    <property type="component" value="Chromosome"/>
</dbReference>
<proteinExistence type="predicted"/>